<dbReference type="Proteomes" id="UP000327118">
    <property type="component" value="Unassembled WGS sequence"/>
</dbReference>
<evidence type="ECO:0000313" key="2">
    <source>
        <dbReference type="Proteomes" id="UP000327118"/>
    </source>
</evidence>
<keyword evidence="2" id="KW-1185">Reference proteome</keyword>
<dbReference type="EMBL" id="ML739087">
    <property type="protein sequence ID" value="KAE8353835.1"/>
    <property type="molecule type" value="Genomic_DNA"/>
</dbReference>
<dbReference type="AlphaFoldDB" id="A0A5N6Z881"/>
<sequence>MSQQTPEDTQPHADDVPWLNEVVSKVNSWDNITDIQLLMINIIRHYVLEGCWRDGNAYRAFTEPVTPEAERSDAGYSKELSMSVQKRDPRHLDSMDVFIAMPFVASEPRESCKERFGRFLNSIMSSDAHHFCYVALFHGSQVVLYDFQASPSGSGEFTDIGAGSGDLVSERANVENMFERLVEKLGEVEV</sequence>
<evidence type="ECO:0000313" key="1">
    <source>
        <dbReference type="EMBL" id="KAE8353835.1"/>
    </source>
</evidence>
<gene>
    <name evidence="1" type="ORF">BDV28DRAFT_147679</name>
</gene>
<organism evidence="1 2">
    <name type="scientific">Aspergillus coremiiformis</name>
    <dbReference type="NCBI Taxonomy" id="138285"/>
    <lineage>
        <taxon>Eukaryota</taxon>
        <taxon>Fungi</taxon>
        <taxon>Dikarya</taxon>
        <taxon>Ascomycota</taxon>
        <taxon>Pezizomycotina</taxon>
        <taxon>Eurotiomycetes</taxon>
        <taxon>Eurotiomycetidae</taxon>
        <taxon>Eurotiales</taxon>
        <taxon>Aspergillaceae</taxon>
        <taxon>Aspergillus</taxon>
        <taxon>Aspergillus subgen. Circumdati</taxon>
    </lineage>
</organism>
<name>A0A5N6Z881_9EURO</name>
<proteinExistence type="predicted"/>
<accession>A0A5N6Z881</accession>
<protein>
    <submittedName>
        <fullName evidence="1">Uncharacterized protein</fullName>
    </submittedName>
</protein>
<reference evidence="2" key="1">
    <citation type="submission" date="2019-04" db="EMBL/GenBank/DDBJ databases">
        <title>Friends and foes A comparative genomics studyof 23 Aspergillus species from section Flavi.</title>
        <authorList>
            <consortium name="DOE Joint Genome Institute"/>
            <person name="Kjaerbolling I."/>
            <person name="Vesth T."/>
            <person name="Frisvad J.C."/>
            <person name="Nybo J.L."/>
            <person name="Theobald S."/>
            <person name="Kildgaard S."/>
            <person name="Isbrandt T."/>
            <person name="Kuo A."/>
            <person name="Sato A."/>
            <person name="Lyhne E.K."/>
            <person name="Kogle M.E."/>
            <person name="Wiebenga A."/>
            <person name="Kun R.S."/>
            <person name="Lubbers R.J."/>
            <person name="Makela M.R."/>
            <person name="Barry K."/>
            <person name="Chovatia M."/>
            <person name="Clum A."/>
            <person name="Daum C."/>
            <person name="Haridas S."/>
            <person name="He G."/>
            <person name="LaButti K."/>
            <person name="Lipzen A."/>
            <person name="Mondo S."/>
            <person name="Riley R."/>
            <person name="Salamov A."/>
            <person name="Simmons B.A."/>
            <person name="Magnuson J.K."/>
            <person name="Henrissat B."/>
            <person name="Mortensen U.H."/>
            <person name="Larsen T.O."/>
            <person name="Devries R.P."/>
            <person name="Grigoriev I.V."/>
            <person name="Machida M."/>
            <person name="Baker S.E."/>
            <person name="Andersen M.R."/>
        </authorList>
    </citation>
    <scope>NUCLEOTIDE SEQUENCE [LARGE SCALE GENOMIC DNA]</scope>
    <source>
        <strain evidence="2">CBS 553.77</strain>
    </source>
</reference>